<gene>
    <name evidence="2" type="ORF">VM1G_01235</name>
</gene>
<name>A0A194VN09_CYTMA</name>
<reference evidence="2" key="1">
    <citation type="submission" date="2014-12" db="EMBL/GenBank/DDBJ databases">
        <title>Genome Sequence of Valsa Canker Pathogens Uncovers a Specific Adaption of Colonization on Woody Bark.</title>
        <authorList>
            <person name="Yin Z."/>
            <person name="Liu H."/>
            <person name="Gao X."/>
            <person name="Li Z."/>
            <person name="Song N."/>
            <person name="Ke X."/>
            <person name="Dai Q."/>
            <person name="Wu Y."/>
            <person name="Sun Y."/>
            <person name="Xu J.-R."/>
            <person name="Kang Z.K."/>
            <person name="Wang L."/>
            <person name="Huang L."/>
        </authorList>
    </citation>
    <scope>NUCLEOTIDE SEQUENCE [LARGE SCALE GENOMIC DNA]</scope>
    <source>
        <strain evidence="2">03-8</strain>
    </source>
</reference>
<proteinExistence type="predicted"/>
<evidence type="ECO:0000256" key="1">
    <source>
        <dbReference type="SAM" id="MobiDB-lite"/>
    </source>
</evidence>
<dbReference type="EMBL" id="CM003098">
    <property type="protein sequence ID" value="KUI65566.1"/>
    <property type="molecule type" value="Genomic_DNA"/>
</dbReference>
<feature type="compositionally biased region" description="Basic and acidic residues" evidence="1">
    <location>
        <begin position="300"/>
        <end position="314"/>
    </location>
</feature>
<organism evidence="2 3">
    <name type="scientific">Cytospora mali</name>
    <name type="common">Apple Valsa canker fungus</name>
    <name type="synonym">Valsa mali</name>
    <dbReference type="NCBI Taxonomy" id="578113"/>
    <lineage>
        <taxon>Eukaryota</taxon>
        <taxon>Fungi</taxon>
        <taxon>Dikarya</taxon>
        <taxon>Ascomycota</taxon>
        <taxon>Pezizomycotina</taxon>
        <taxon>Sordariomycetes</taxon>
        <taxon>Sordariomycetidae</taxon>
        <taxon>Diaporthales</taxon>
        <taxon>Cytosporaceae</taxon>
        <taxon>Cytospora</taxon>
    </lineage>
</organism>
<dbReference type="AlphaFoldDB" id="A0A194VN09"/>
<dbReference type="OrthoDB" id="5235135at2759"/>
<dbReference type="Proteomes" id="UP000078559">
    <property type="component" value="Chromosome 1"/>
</dbReference>
<evidence type="ECO:0000313" key="2">
    <source>
        <dbReference type="EMBL" id="KUI65566.1"/>
    </source>
</evidence>
<feature type="region of interest" description="Disordered" evidence="1">
    <location>
        <begin position="285"/>
        <end position="316"/>
    </location>
</feature>
<feature type="region of interest" description="Disordered" evidence="1">
    <location>
        <begin position="1"/>
        <end position="64"/>
    </location>
</feature>
<evidence type="ECO:0000313" key="3">
    <source>
        <dbReference type="Proteomes" id="UP000078559"/>
    </source>
</evidence>
<keyword evidence="3" id="KW-1185">Reference proteome</keyword>
<feature type="compositionally biased region" description="Basic residues" evidence="1">
    <location>
        <begin position="50"/>
        <end position="64"/>
    </location>
</feature>
<dbReference type="SMR" id="A0A194VN09"/>
<accession>A0A194VN09</accession>
<sequence length="561" mass="63210">MDRIRDFASRSHRASFPSSHPIALAAVQPNRSSHTISQAQARPASDTKAYKSRAKSGTKKNKAIMRRASVERREADQKLFDMVETTISQNEAISNHGLQLSLRLNEVARDIIETNRFIERKDEEIADITKKLKIMEDNFNEAVKLLDYAKQIATQAVHSGCLAQCKCNMEAQLIENIASMTHVVETEKVDTWSVEKTNGYLSDLRSTYFANEDTIASCSVARGILFLAKHFLFHGKYDDEYAPMLFHLVNGHDYKDFVHRSREVDHQAASGFQVKYLYKGTALQPQPDNKSAAGNHKGKGKEVTSTKESGDITDKPSSSVAIKRIFPPGCHCEELERGKFEDWLAKLRSSLRHSSGKTAEMYKKAFHEAIDGITKAAEGLGIKVTATVPVIEFMCEKNGQYLKSPAVLKRLQASAEKFGFYLGATNEDSKIGYHIIAKDMVNEEFHESIKKQMQFTEEVKELTSIRLDETMEEIGETDQNLRATFMNAMEAHSADYWNKNLNRFMLQHGCTVSSVTPELLHRFVIECMAAGKAGILRMAKMKADEEHAKTRARKKKAPKTK</sequence>
<protein>
    <submittedName>
        <fullName evidence="2">Uncharacterized protein</fullName>
    </submittedName>
</protein>
<feature type="compositionally biased region" description="Polar residues" evidence="1">
    <location>
        <begin position="29"/>
        <end position="40"/>
    </location>
</feature>